<evidence type="ECO:0000256" key="5">
    <source>
        <dbReference type="ARBA" id="ARBA00022502"/>
    </source>
</evidence>
<feature type="transmembrane region" description="Helical" evidence="9">
    <location>
        <begin position="276"/>
        <end position="296"/>
    </location>
</feature>
<evidence type="ECO:0000313" key="10">
    <source>
        <dbReference type="EMBL" id="TBU09198.1"/>
    </source>
</evidence>
<keyword evidence="11" id="KW-1185">Reference proteome</keyword>
<comment type="similarity">
    <text evidence="3">Belongs to the PIGW family.</text>
</comment>
<organism evidence="10 11">
    <name type="scientific">Hamiltosporidium magnivora</name>
    <dbReference type="NCBI Taxonomy" id="148818"/>
    <lineage>
        <taxon>Eukaryota</taxon>
        <taxon>Fungi</taxon>
        <taxon>Fungi incertae sedis</taxon>
        <taxon>Microsporidia</taxon>
        <taxon>Dubosqiidae</taxon>
        <taxon>Hamiltosporidium</taxon>
    </lineage>
</organism>
<evidence type="ECO:0000256" key="4">
    <source>
        <dbReference type="ARBA" id="ARBA00014495"/>
    </source>
</evidence>
<dbReference type="PANTHER" id="PTHR20661">
    <property type="entry name" value="PHOSPHATIDYLINOSITOL-GLYCAN BIOSYNTHESIS CLASS W PROTEIN"/>
    <property type="match status" value="1"/>
</dbReference>
<sequence>MDRSTETELFLVTSISYTSMLAYKCMNIQNSLALELIFWILPQYIAICYPDWIVYLYIMLICIIFLKRKNLFLKYKEEPIKNYYPILDSYRAYLMLMVVISIFAVDFNFYPERFKKSSFFGLTLMDVGIGSFLFNSGAMSVKMSRSKLIFNSLIMIGLGFVRLFTILYFNYTVDITEYGYHMNFYFILGAVYLIYGIIRSKYNFKIALLLTVIYEYFLRVKNQDVFIFSEYRNSLFLKNKEGIYSILPSLTIFMFSSEFGNIGFSKDSNKEKYMKILGMSCMFLFIYYISNGYMIASRRLGNLTYVSWIVGLHSLHLFLSLTVTAFVSFKPLRLHVWVSKNMLTLFLFSNILVLIGNLLFDWKKINEMLGNIVNISYIFISIIIPYIFTKNK</sequence>
<dbReference type="GO" id="GO:0005783">
    <property type="term" value="C:endoplasmic reticulum"/>
    <property type="evidence" value="ECO:0007669"/>
    <property type="project" value="TreeGrafter"/>
</dbReference>
<dbReference type="GO" id="GO:0016020">
    <property type="term" value="C:membrane"/>
    <property type="evidence" value="ECO:0007669"/>
    <property type="project" value="UniProtKB-SubCell"/>
</dbReference>
<feature type="transmembrane region" description="Helical" evidence="9">
    <location>
        <begin position="341"/>
        <end position="360"/>
    </location>
</feature>
<dbReference type="VEuPathDB" id="MicrosporidiaDB:CWI36_0052p0040"/>
<keyword evidence="5" id="KW-0337">GPI-anchor biosynthesis</keyword>
<evidence type="ECO:0000256" key="9">
    <source>
        <dbReference type="SAM" id="Phobius"/>
    </source>
</evidence>
<keyword evidence="6 9" id="KW-0812">Transmembrane</keyword>
<evidence type="ECO:0000256" key="2">
    <source>
        <dbReference type="ARBA" id="ARBA00004687"/>
    </source>
</evidence>
<feature type="transmembrane region" description="Helical" evidence="9">
    <location>
        <begin position="372"/>
        <end position="389"/>
    </location>
</feature>
<reference evidence="10 11" key="1">
    <citation type="submission" date="2017-12" db="EMBL/GenBank/DDBJ databases">
        <authorList>
            <person name="Pombert J.-F."/>
            <person name="Haag K.L."/>
            <person name="Ebert D."/>
        </authorList>
    </citation>
    <scope>NUCLEOTIDE SEQUENCE [LARGE SCALE GENOMIC DNA]</scope>
    <source>
        <strain evidence="10">BE-OM-2</strain>
    </source>
</reference>
<feature type="transmembrane region" description="Helical" evidence="9">
    <location>
        <begin position="148"/>
        <end position="172"/>
    </location>
</feature>
<keyword evidence="8 9" id="KW-0472">Membrane</keyword>
<dbReference type="VEuPathDB" id="MicrosporidiaDB:CWI39_0032p0020"/>
<comment type="caution">
    <text evidence="10">The sequence shown here is derived from an EMBL/GenBank/DDBJ whole genome shotgun (WGS) entry which is preliminary data.</text>
</comment>
<comment type="pathway">
    <text evidence="2">Glycolipid biosynthesis; glycosylphosphatidylinositol-anchor biosynthesis.</text>
</comment>
<evidence type="ECO:0000256" key="7">
    <source>
        <dbReference type="ARBA" id="ARBA00022989"/>
    </source>
</evidence>
<evidence type="ECO:0000256" key="1">
    <source>
        <dbReference type="ARBA" id="ARBA00004141"/>
    </source>
</evidence>
<dbReference type="GO" id="GO:0072659">
    <property type="term" value="P:protein localization to plasma membrane"/>
    <property type="evidence" value="ECO:0007669"/>
    <property type="project" value="TreeGrafter"/>
</dbReference>
<comment type="subcellular location">
    <subcellularLocation>
        <location evidence="1">Membrane</location>
        <topology evidence="1">Multi-pass membrane protein</topology>
    </subcellularLocation>
</comment>
<protein>
    <recommendedName>
        <fullName evidence="4">GPI-anchored wall transfer protein 1</fullName>
    </recommendedName>
</protein>
<proteinExistence type="inferred from homology"/>
<dbReference type="UniPathway" id="UPA00196"/>
<name>A0A4Q9LLK1_9MICR</name>
<feature type="transmembrane region" description="Helical" evidence="9">
    <location>
        <begin position="92"/>
        <end position="111"/>
    </location>
</feature>
<dbReference type="Proteomes" id="UP000291404">
    <property type="component" value="Unassembled WGS sequence"/>
</dbReference>
<gene>
    <name evidence="10" type="ORF">CWI36_0052p0040</name>
</gene>
<accession>A0A4Q9LLK1</accession>
<feature type="transmembrane region" description="Helical" evidence="9">
    <location>
        <begin position="243"/>
        <end position="264"/>
    </location>
</feature>
<dbReference type="STRING" id="148818.A0A4Q9LLK1"/>
<dbReference type="Pfam" id="PF06423">
    <property type="entry name" value="GWT1"/>
    <property type="match status" value="1"/>
</dbReference>
<dbReference type="InterPro" id="IPR009447">
    <property type="entry name" value="PIGW/GWT1"/>
</dbReference>
<evidence type="ECO:0000256" key="3">
    <source>
        <dbReference type="ARBA" id="ARBA00007559"/>
    </source>
</evidence>
<evidence type="ECO:0000256" key="8">
    <source>
        <dbReference type="ARBA" id="ARBA00023136"/>
    </source>
</evidence>
<dbReference type="PANTHER" id="PTHR20661:SF0">
    <property type="entry name" value="PHOSPHATIDYLINOSITOL-GLYCAN BIOSYNTHESIS CLASS W PROTEIN"/>
    <property type="match status" value="1"/>
</dbReference>
<evidence type="ECO:0000313" key="11">
    <source>
        <dbReference type="Proteomes" id="UP000291404"/>
    </source>
</evidence>
<dbReference type="AlphaFoldDB" id="A0A4Q9LLK1"/>
<feature type="transmembrane region" description="Helical" evidence="9">
    <location>
        <begin position="44"/>
        <end position="66"/>
    </location>
</feature>
<feature type="transmembrane region" description="Helical" evidence="9">
    <location>
        <begin position="178"/>
        <end position="195"/>
    </location>
</feature>
<keyword evidence="7 9" id="KW-1133">Transmembrane helix</keyword>
<dbReference type="EMBL" id="PITI01000052">
    <property type="protein sequence ID" value="TBU09198.1"/>
    <property type="molecule type" value="Genomic_DNA"/>
</dbReference>
<dbReference type="GO" id="GO:0006506">
    <property type="term" value="P:GPI anchor biosynthetic process"/>
    <property type="evidence" value="ECO:0007669"/>
    <property type="project" value="UniProtKB-UniPathway"/>
</dbReference>
<dbReference type="GO" id="GO:0032216">
    <property type="term" value="F:glucosaminyl-phosphatidylinositol O-acyltransferase activity"/>
    <property type="evidence" value="ECO:0007669"/>
    <property type="project" value="TreeGrafter"/>
</dbReference>
<feature type="transmembrane region" description="Helical" evidence="9">
    <location>
        <begin position="117"/>
        <end position="136"/>
    </location>
</feature>
<evidence type="ECO:0000256" key="6">
    <source>
        <dbReference type="ARBA" id="ARBA00022692"/>
    </source>
</evidence>
<feature type="transmembrane region" description="Helical" evidence="9">
    <location>
        <begin position="308"/>
        <end position="329"/>
    </location>
</feature>